<keyword evidence="4 9" id="KW-0805">Transcription regulation</keyword>
<comment type="similarity">
    <text evidence="2 9">Belongs to the Mediator complex subunit 8 family.</text>
</comment>
<comment type="subunit">
    <text evidence="9">Component of the Mediator complex.</text>
</comment>
<dbReference type="InParanoid" id="A0A136IMQ6"/>
<feature type="compositionally biased region" description="Gly residues" evidence="11">
    <location>
        <begin position="224"/>
        <end position="240"/>
    </location>
</feature>
<keyword evidence="7 9" id="KW-0539">Nucleus</keyword>
<dbReference type="PANTHER" id="PTHR13074">
    <property type="entry name" value="MEDIATOR OF RNA POLYMERASE II TRANSCRIPTION SUBUNIT 8"/>
    <property type="match status" value="1"/>
</dbReference>
<dbReference type="GO" id="GO:0006357">
    <property type="term" value="P:regulation of transcription by RNA polymerase II"/>
    <property type="evidence" value="ECO:0007669"/>
    <property type="project" value="InterPro"/>
</dbReference>
<organism evidence="12 13">
    <name type="scientific">Microdochium bolleyi</name>
    <dbReference type="NCBI Taxonomy" id="196109"/>
    <lineage>
        <taxon>Eukaryota</taxon>
        <taxon>Fungi</taxon>
        <taxon>Dikarya</taxon>
        <taxon>Ascomycota</taxon>
        <taxon>Pezizomycotina</taxon>
        <taxon>Sordariomycetes</taxon>
        <taxon>Xylariomycetidae</taxon>
        <taxon>Xylariales</taxon>
        <taxon>Microdochiaceae</taxon>
        <taxon>Microdochium</taxon>
    </lineage>
</organism>
<evidence type="ECO:0000313" key="12">
    <source>
        <dbReference type="EMBL" id="KXJ86243.1"/>
    </source>
</evidence>
<keyword evidence="6 9" id="KW-0804">Transcription</keyword>
<evidence type="ECO:0000256" key="1">
    <source>
        <dbReference type="ARBA" id="ARBA00004123"/>
    </source>
</evidence>
<keyword evidence="5 9" id="KW-0010">Activator</keyword>
<name>A0A136IMQ6_9PEZI</name>
<evidence type="ECO:0000256" key="11">
    <source>
        <dbReference type="SAM" id="MobiDB-lite"/>
    </source>
</evidence>
<sequence length="296" mass="32156">MASLNLSQDELKAVEQSRQRLSQLSNSIGSLKNDVMHQYPLPPLESLQASADILQHNLRTLLDIVTQHNDLFTRVAVHPSTNYPGRTQESILFQLLRKKADPDVANSMDEGRKTLANLAHVGTAASDKSNKNTMQLSVDPNAEQDAAVMARIEAQEAELEGIWSAAQQACGKRVMQYAQFEDNDPYTAEEREIGVENVRTGLRRPLESDDEDEDDEDDEDGDGDGSGLGGNNNQAGGGGAQQHDGMRRTSGGDNDDLMIIDRPPPPPAPAVKAHDVEGAALESILRFGARGEFFAA</sequence>
<dbReference type="PANTHER" id="PTHR13074:SF9">
    <property type="entry name" value="MEDIATOR OF RNA POLYMERASE II TRANSCRIPTION SUBUNIT 8"/>
    <property type="match status" value="1"/>
</dbReference>
<comment type="function">
    <text evidence="9">Component of the Mediator complex, a coactivator involved in the regulated transcription of nearly all RNA polymerase II-dependent genes. Mediator functions as a bridge to convey information from gene-specific regulatory proteins to the basal RNA polymerase II transcription machinery. Mediator is recruited to promoters by direct interactions with regulatory proteins and serves as a scaffold for the assembly of a functional preinitiation complex with RNA polymerase II and the general transcription factors.</text>
</comment>
<dbReference type="AlphaFoldDB" id="A0A136IMQ6"/>
<dbReference type="Gene3D" id="1.20.58.1710">
    <property type="match status" value="1"/>
</dbReference>
<feature type="compositionally biased region" description="Acidic residues" evidence="11">
    <location>
        <begin position="208"/>
        <end position="223"/>
    </location>
</feature>
<dbReference type="GO" id="GO:0003712">
    <property type="term" value="F:transcription coregulator activity"/>
    <property type="evidence" value="ECO:0007669"/>
    <property type="project" value="InterPro"/>
</dbReference>
<dbReference type="GO" id="GO:0016592">
    <property type="term" value="C:mediator complex"/>
    <property type="evidence" value="ECO:0007669"/>
    <property type="project" value="InterPro"/>
</dbReference>
<accession>A0A136IMQ6</accession>
<dbReference type="GO" id="GO:0000978">
    <property type="term" value="F:RNA polymerase II cis-regulatory region sequence-specific DNA binding"/>
    <property type="evidence" value="ECO:0007669"/>
    <property type="project" value="TreeGrafter"/>
</dbReference>
<dbReference type="GO" id="GO:0070847">
    <property type="term" value="C:core mediator complex"/>
    <property type="evidence" value="ECO:0007669"/>
    <property type="project" value="TreeGrafter"/>
</dbReference>
<dbReference type="Gene3D" id="6.10.250.2610">
    <property type="match status" value="1"/>
</dbReference>
<protein>
    <recommendedName>
        <fullName evidence="3 9">Mediator of RNA polymerase II transcription subunit 8</fullName>
    </recommendedName>
    <alternativeName>
        <fullName evidence="8 9">Mediator complex subunit 8</fullName>
    </alternativeName>
</protein>
<dbReference type="Proteomes" id="UP000070501">
    <property type="component" value="Unassembled WGS sequence"/>
</dbReference>
<keyword evidence="13" id="KW-1185">Reference proteome</keyword>
<feature type="region of interest" description="Disordered" evidence="11">
    <location>
        <begin position="187"/>
        <end position="273"/>
    </location>
</feature>
<evidence type="ECO:0000256" key="3">
    <source>
        <dbReference type="ARBA" id="ARBA00020637"/>
    </source>
</evidence>
<evidence type="ECO:0000313" key="13">
    <source>
        <dbReference type="Proteomes" id="UP000070501"/>
    </source>
</evidence>
<evidence type="ECO:0000256" key="9">
    <source>
        <dbReference type="RuleBase" id="RU364144"/>
    </source>
</evidence>
<evidence type="ECO:0000256" key="6">
    <source>
        <dbReference type="ARBA" id="ARBA00023163"/>
    </source>
</evidence>
<gene>
    <name evidence="9" type="primary">MED8</name>
    <name evidence="12" type="ORF">Micbo1qcDRAFT_198361</name>
</gene>
<evidence type="ECO:0000256" key="10">
    <source>
        <dbReference type="SAM" id="Coils"/>
    </source>
</evidence>
<dbReference type="Pfam" id="PF10232">
    <property type="entry name" value="Med8"/>
    <property type="match status" value="1"/>
</dbReference>
<comment type="subcellular location">
    <subcellularLocation>
        <location evidence="1 9">Nucleus</location>
    </subcellularLocation>
</comment>
<evidence type="ECO:0000256" key="5">
    <source>
        <dbReference type="ARBA" id="ARBA00023159"/>
    </source>
</evidence>
<keyword evidence="10" id="KW-0175">Coiled coil</keyword>
<feature type="coiled-coil region" evidence="10">
    <location>
        <begin position="4"/>
        <end position="34"/>
    </location>
</feature>
<evidence type="ECO:0000256" key="8">
    <source>
        <dbReference type="ARBA" id="ARBA00031261"/>
    </source>
</evidence>
<dbReference type="OrthoDB" id="5329317at2759"/>
<dbReference type="EMBL" id="KQ964269">
    <property type="protein sequence ID" value="KXJ86243.1"/>
    <property type="molecule type" value="Genomic_DNA"/>
</dbReference>
<evidence type="ECO:0000256" key="4">
    <source>
        <dbReference type="ARBA" id="ARBA00023015"/>
    </source>
</evidence>
<evidence type="ECO:0000256" key="2">
    <source>
        <dbReference type="ARBA" id="ARBA00005716"/>
    </source>
</evidence>
<reference evidence="13" key="1">
    <citation type="submission" date="2016-02" db="EMBL/GenBank/DDBJ databases">
        <title>Draft genome sequence of Microdochium bolleyi, a fungal endophyte of beachgrass.</title>
        <authorList>
            <consortium name="DOE Joint Genome Institute"/>
            <person name="David A.S."/>
            <person name="May G."/>
            <person name="Haridas S."/>
            <person name="Lim J."/>
            <person name="Wang M."/>
            <person name="Labutti K."/>
            <person name="Lipzen A."/>
            <person name="Barry K."/>
            <person name="Grigoriev I.V."/>
        </authorList>
    </citation>
    <scope>NUCLEOTIDE SEQUENCE [LARGE SCALE GENOMIC DNA]</scope>
    <source>
        <strain evidence="13">J235TASD1</strain>
    </source>
</reference>
<proteinExistence type="inferred from homology"/>
<evidence type="ECO:0000256" key="7">
    <source>
        <dbReference type="ARBA" id="ARBA00023242"/>
    </source>
</evidence>
<dbReference type="InterPro" id="IPR019364">
    <property type="entry name" value="Mediatior_Med8_fun/met"/>
</dbReference>